<feature type="compositionally biased region" description="Basic and acidic residues" evidence="1">
    <location>
        <begin position="29"/>
        <end position="41"/>
    </location>
</feature>
<feature type="compositionally biased region" description="Low complexity" evidence="1">
    <location>
        <begin position="1"/>
        <end position="12"/>
    </location>
</feature>
<dbReference type="AlphaFoldDB" id="A0A7R9XWR8"/>
<evidence type="ECO:0000313" key="2">
    <source>
        <dbReference type="EMBL" id="CAD8231388.1"/>
    </source>
</evidence>
<protein>
    <submittedName>
        <fullName evidence="2">Uncharacterized protein</fullName>
    </submittedName>
</protein>
<feature type="region of interest" description="Disordered" evidence="1">
    <location>
        <begin position="1"/>
        <end position="72"/>
    </location>
</feature>
<gene>
    <name evidence="2" type="ORF">PCOL08062_LOCUS2003</name>
</gene>
<proteinExistence type="predicted"/>
<organism evidence="2">
    <name type="scientific">Prasinoderma coloniale</name>
    <dbReference type="NCBI Taxonomy" id="156133"/>
    <lineage>
        <taxon>Eukaryota</taxon>
        <taxon>Viridiplantae</taxon>
        <taxon>Prasinodermophyta</taxon>
        <taxon>Prasinodermophyceae</taxon>
        <taxon>Prasinodermales</taxon>
        <taxon>Prasinodermaceae</taxon>
        <taxon>Prasinoderma</taxon>
    </lineage>
</organism>
<feature type="region of interest" description="Disordered" evidence="1">
    <location>
        <begin position="158"/>
        <end position="279"/>
    </location>
</feature>
<accession>A0A7R9XWR8</accession>
<feature type="compositionally biased region" description="Acidic residues" evidence="1">
    <location>
        <begin position="261"/>
        <end position="279"/>
    </location>
</feature>
<dbReference type="EMBL" id="HBDZ01002520">
    <property type="protein sequence ID" value="CAD8231388.1"/>
    <property type="molecule type" value="Transcribed_RNA"/>
</dbReference>
<feature type="compositionally biased region" description="Low complexity" evidence="1">
    <location>
        <begin position="167"/>
        <end position="189"/>
    </location>
</feature>
<feature type="compositionally biased region" description="Low complexity" evidence="1">
    <location>
        <begin position="210"/>
        <end position="232"/>
    </location>
</feature>
<feature type="compositionally biased region" description="Acidic residues" evidence="1">
    <location>
        <begin position="240"/>
        <end position="254"/>
    </location>
</feature>
<reference evidence="2" key="1">
    <citation type="submission" date="2021-01" db="EMBL/GenBank/DDBJ databases">
        <authorList>
            <person name="Corre E."/>
            <person name="Pelletier E."/>
            <person name="Niang G."/>
            <person name="Scheremetjew M."/>
            <person name="Finn R."/>
            <person name="Kale V."/>
            <person name="Holt S."/>
            <person name="Cochrane G."/>
            <person name="Meng A."/>
            <person name="Brown T."/>
            <person name="Cohen L."/>
        </authorList>
    </citation>
    <scope>NUCLEOTIDE SEQUENCE</scope>
    <source>
        <strain evidence="2">CCMP1413</strain>
    </source>
</reference>
<name>A0A7R9XWR8_9VIRI</name>
<evidence type="ECO:0000256" key="1">
    <source>
        <dbReference type="SAM" id="MobiDB-lite"/>
    </source>
</evidence>
<feature type="compositionally biased region" description="Acidic residues" evidence="1">
    <location>
        <begin position="192"/>
        <end position="208"/>
    </location>
</feature>
<sequence length="279" mass="29297">MVAAAKAQAAPAVRVKEEDADGSGASGKRQQENGGSDHIDLSGDAQGTSGSEGEDRSESESEEEESDITMKNVDVWLEDRAGVAQLWRYSGFYLTRRLAEEKGVNGVVIAAGFSEGLLNGPIASQHAARRPLPKEIEDYGEAAEDSPFPDVLWQSWHESANGKRSSAAPVVVRKPAKVARAGDAGLARLDALEEEEEAAGDPDADDADPSAKPDAAGATGASGGAATDAVDTNPYMGVQDEVEDDEDDWAMGEDDLVHEQYDDDDDGALSDDGDDGAVF</sequence>